<evidence type="ECO:0000313" key="2">
    <source>
        <dbReference type="EMBL" id="MFD2600621.1"/>
    </source>
</evidence>
<accession>A0ABW5NNF5</accession>
<dbReference type="RefSeq" id="WP_379819323.1">
    <property type="nucleotide sequence ID" value="NZ_JBHUMD010000003.1"/>
</dbReference>
<keyword evidence="1" id="KW-0812">Transmembrane</keyword>
<protein>
    <submittedName>
        <fullName evidence="2">Uncharacterized protein</fullName>
    </submittedName>
</protein>
<evidence type="ECO:0000313" key="3">
    <source>
        <dbReference type="Proteomes" id="UP001597480"/>
    </source>
</evidence>
<evidence type="ECO:0000256" key="1">
    <source>
        <dbReference type="SAM" id="Phobius"/>
    </source>
</evidence>
<dbReference type="Proteomes" id="UP001597480">
    <property type="component" value="Unassembled WGS sequence"/>
</dbReference>
<keyword evidence="3" id="KW-1185">Reference proteome</keyword>
<dbReference type="EMBL" id="JBHUMD010000003">
    <property type="protein sequence ID" value="MFD2600621.1"/>
    <property type="molecule type" value="Genomic_DNA"/>
</dbReference>
<feature type="transmembrane region" description="Helical" evidence="1">
    <location>
        <begin position="41"/>
        <end position="60"/>
    </location>
</feature>
<name>A0ABW5NNF5_9FLAO</name>
<keyword evidence="1" id="KW-0472">Membrane</keyword>
<sequence>METISLLQKSSKTQHQTFVIPAKVSGQSITVDFDEVKSLKFSTVISLKSLLWALIFFLFFLDLCLRRNPDNWFFSSMAAMAVGFVVLSFIFLDKQYYISLCMTDGTKFKIKVPKDNKGFAETFVIEANDKITKK</sequence>
<organism evidence="2 3">
    <name type="scientific">Flavobacterium suzhouense</name>
    <dbReference type="NCBI Taxonomy" id="1529638"/>
    <lineage>
        <taxon>Bacteria</taxon>
        <taxon>Pseudomonadati</taxon>
        <taxon>Bacteroidota</taxon>
        <taxon>Flavobacteriia</taxon>
        <taxon>Flavobacteriales</taxon>
        <taxon>Flavobacteriaceae</taxon>
        <taxon>Flavobacterium</taxon>
    </lineage>
</organism>
<proteinExistence type="predicted"/>
<gene>
    <name evidence="2" type="ORF">ACFSR3_01015</name>
</gene>
<keyword evidence="1" id="KW-1133">Transmembrane helix</keyword>
<comment type="caution">
    <text evidence="2">The sequence shown here is derived from an EMBL/GenBank/DDBJ whole genome shotgun (WGS) entry which is preliminary data.</text>
</comment>
<reference evidence="3" key="1">
    <citation type="journal article" date="2019" name="Int. J. Syst. Evol. Microbiol.">
        <title>The Global Catalogue of Microorganisms (GCM) 10K type strain sequencing project: providing services to taxonomists for standard genome sequencing and annotation.</title>
        <authorList>
            <consortium name="The Broad Institute Genomics Platform"/>
            <consortium name="The Broad Institute Genome Sequencing Center for Infectious Disease"/>
            <person name="Wu L."/>
            <person name="Ma J."/>
        </authorList>
    </citation>
    <scope>NUCLEOTIDE SEQUENCE [LARGE SCALE GENOMIC DNA]</scope>
    <source>
        <strain evidence="3">KCTC 42107</strain>
    </source>
</reference>
<feature type="transmembrane region" description="Helical" evidence="1">
    <location>
        <begin position="72"/>
        <end position="92"/>
    </location>
</feature>